<dbReference type="GO" id="GO:0006574">
    <property type="term" value="P:L-valine catabolic process"/>
    <property type="evidence" value="ECO:0007669"/>
    <property type="project" value="TreeGrafter"/>
</dbReference>
<name>A0A0M0HQ73_VIBNE</name>
<dbReference type="EMBL" id="LHPJ01000005">
    <property type="protein sequence ID" value="KOO04209.1"/>
    <property type="molecule type" value="Genomic_DNA"/>
</dbReference>
<dbReference type="CDD" id="cd06558">
    <property type="entry name" value="crotonase-like"/>
    <property type="match status" value="1"/>
</dbReference>
<dbReference type="STRING" id="693.AKJ17_04655"/>
<keyword evidence="6" id="KW-1185">Reference proteome</keyword>
<dbReference type="PANTHER" id="PTHR43176">
    <property type="entry name" value="3-HYDROXYISOBUTYRYL-COA HYDROLASE-RELATED"/>
    <property type="match status" value="1"/>
</dbReference>
<dbReference type="InterPro" id="IPR032259">
    <property type="entry name" value="HIBYL-CoA-H"/>
</dbReference>
<dbReference type="NCBIfam" id="NF004127">
    <property type="entry name" value="PRK05617.1"/>
    <property type="match status" value="1"/>
</dbReference>
<evidence type="ECO:0000256" key="2">
    <source>
        <dbReference type="ARBA" id="ARBA00011915"/>
    </source>
</evidence>
<dbReference type="SUPFAM" id="SSF52096">
    <property type="entry name" value="ClpP/crotonase"/>
    <property type="match status" value="1"/>
</dbReference>
<dbReference type="InterPro" id="IPR029045">
    <property type="entry name" value="ClpP/crotonase-like_dom_sf"/>
</dbReference>
<dbReference type="Pfam" id="PF16113">
    <property type="entry name" value="ECH_2"/>
    <property type="match status" value="1"/>
</dbReference>
<proteinExistence type="predicted"/>
<evidence type="ECO:0000256" key="3">
    <source>
        <dbReference type="ARBA" id="ARBA00022801"/>
    </source>
</evidence>
<evidence type="ECO:0000313" key="6">
    <source>
        <dbReference type="Proteomes" id="UP000037515"/>
    </source>
</evidence>
<organism evidence="5 6">
    <name type="scientific">Vibrio nereis</name>
    <dbReference type="NCBI Taxonomy" id="693"/>
    <lineage>
        <taxon>Bacteria</taxon>
        <taxon>Pseudomonadati</taxon>
        <taxon>Pseudomonadota</taxon>
        <taxon>Gammaproteobacteria</taxon>
        <taxon>Vibrionales</taxon>
        <taxon>Vibrionaceae</taxon>
        <taxon>Vibrio</taxon>
    </lineage>
</organism>
<dbReference type="Proteomes" id="UP000037515">
    <property type="component" value="Unassembled WGS sequence"/>
</dbReference>
<dbReference type="RefSeq" id="WP_053394622.1">
    <property type="nucleotide sequence ID" value="NZ_LHPJ01000005.1"/>
</dbReference>
<dbReference type="GO" id="GO:0005829">
    <property type="term" value="C:cytosol"/>
    <property type="evidence" value="ECO:0007669"/>
    <property type="project" value="TreeGrafter"/>
</dbReference>
<evidence type="ECO:0000256" key="1">
    <source>
        <dbReference type="ARBA" id="ARBA00001709"/>
    </source>
</evidence>
<gene>
    <name evidence="5" type="ORF">AKJ17_04655</name>
</gene>
<reference evidence="6" key="1">
    <citation type="submission" date="2015-08" db="EMBL/GenBank/DDBJ databases">
        <title>Vibrio galatheae sp. nov., a novel member of the Vibrionaceae family isolated from the Solomon Islands.</title>
        <authorList>
            <person name="Giubergia S."/>
            <person name="Machado H."/>
            <person name="Mateiu R.V."/>
            <person name="Gram L."/>
        </authorList>
    </citation>
    <scope>NUCLEOTIDE SEQUENCE [LARGE SCALE GENOMIC DNA]</scope>
    <source>
        <strain evidence="6">DSM 19584</strain>
    </source>
</reference>
<accession>A0A0M0HQ73</accession>
<dbReference type="GO" id="GO:0003860">
    <property type="term" value="F:3-hydroxyisobutyryl-CoA hydrolase activity"/>
    <property type="evidence" value="ECO:0007669"/>
    <property type="project" value="UniProtKB-EC"/>
</dbReference>
<dbReference type="AlphaFoldDB" id="A0A0M0HQ73"/>
<sequence>MSGTVHFSELPCSDSEHKIGVATLDNAAALNALTLDMLQLIKDKFVQWQDDDDIVCILLEGQGEKAFCAGGDVRTMYDVMRDTTPDETKAFCSHFFGVEYECDFLLHTYYKPIIAWGDGIVMGGGMGLYMGSSHKVVTPSSRIAMPEISIGLYPDVGGTWFLNRLDEGVGLFLGLTGAIVNATDAIGTHLADHLVLAEHKSTLLEQLQIAEWESVEDAYEVVTEILENLSEQVLDGIPEPQLLAVMEPIQEACKGDSVIQVVDNILAIEGNSQWLERAKTNLRTGSPITAHICYRQINDFHHTSLADCFRLELSISVRCALLGEFQEGVRARLVDKDGSPNWKYASVAEVDSAVIGELFTSLWSDDEHPLAQLGHY</sequence>
<comment type="caution">
    <text evidence="5">The sequence shown here is derived from an EMBL/GenBank/DDBJ whole genome shotgun (WGS) entry which is preliminary data.</text>
</comment>
<dbReference type="EC" id="3.1.2.4" evidence="2"/>
<keyword evidence="3" id="KW-0378">Hydrolase</keyword>
<comment type="catalytic activity">
    <reaction evidence="1">
        <text>3-hydroxy-2-methylpropanoyl-CoA + H2O = 3-hydroxy-2-methylpropanoate + CoA + H(+)</text>
        <dbReference type="Rhea" id="RHEA:20888"/>
        <dbReference type="ChEBI" id="CHEBI:11805"/>
        <dbReference type="ChEBI" id="CHEBI:15377"/>
        <dbReference type="ChEBI" id="CHEBI:15378"/>
        <dbReference type="ChEBI" id="CHEBI:57287"/>
        <dbReference type="ChEBI" id="CHEBI:57340"/>
        <dbReference type="EC" id="3.1.2.4"/>
    </reaction>
</comment>
<evidence type="ECO:0000313" key="5">
    <source>
        <dbReference type="EMBL" id="KOO04209.1"/>
    </source>
</evidence>
<dbReference type="PANTHER" id="PTHR43176:SF3">
    <property type="entry name" value="3-HYDROXYISOBUTYRYL-COA HYDROLASE, MITOCHONDRIAL"/>
    <property type="match status" value="1"/>
</dbReference>
<protein>
    <recommendedName>
        <fullName evidence="2">3-hydroxyisobutyryl-CoA hydrolase</fullName>
        <ecNumber evidence="2">3.1.2.4</ecNumber>
    </recommendedName>
</protein>
<evidence type="ECO:0000259" key="4">
    <source>
        <dbReference type="Pfam" id="PF16113"/>
    </source>
</evidence>
<dbReference type="InterPro" id="IPR045004">
    <property type="entry name" value="ECH_dom"/>
</dbReference>
<feature type="domain" description="Enoyl-CoA hydratase/isomerase" evidence="4">
    <location>
        <begin position="19"/>
        <end position="359"/>
    </location>
</feature>
<dbReference type="PATRIC" id="fig|693.5.peg.945"/>
<dbReference type="Gene3D" id="3.90.226.10">
    <property type="entry name" value="2-enoyl-CoA Hydratase, Chain A, domain 1"/>
    <property type="match status" value="1"/>
</dbReference>
<dbReference type="OrthoDB" id="9790967at2"/>